<feature type="non-terminal residue" evidence="2">
    <location>
        <position position="1"/>
    </location>
</feature>
<organism evidence="2 3">
    <name type="scientific">Eucalyptus globulus</name>
    <name type="common">Tasmanian blue gum</name>
    <dbReference type="NCBI Taxonomy" id="34317"/>
    <lineage>
        <taxon>Eukaryota</taxon>
        <taxon>Viridiplantae</taxon>
        <taxon>Streptophyta</taxon>
        <taxon>Embryophyta</taxon>
        <taxon>Tracheophyta</taxon>
        <taxon>Spermatophyta</taxon>
        <taxon>Magnoliopsida</taxon>
        <taxon>eudicotyledons</taxon>
        <taxon>Gunneridae</taxon>
        <taxon>Pentapetalae</taxon>
        <taxon>rosids</taxon>
        <taxon>malvids</taxon>
        <taxon>Myrtales</taxon>
        <taxon>Myrtaceae</taxon>
        <taxon>Myrtoideae</taxon>
        <taxon>Eucalypteae</taxon>
        <taxon>Eucalyptus</taxon>
    </lineage>
</organism>
<dbReference type="AlphaFoldDB" id="A0ABD3IMQ7"/>
<feature type="compositionally biased region" description="Polar residues" evidence="1">
    <location>
        <begin position="1"/>
        <end position="28"/>
    </location>
</feature>
<reference evidence="2 3" key="1">
    <citation type="submission" date="2024-11" db="EMBL/GenBank/DDBJ databases">
        <title>Chromosome-level genome assembly of Eucalyptus globulus Labill. provides insights into its genome evolution.</title>
        <authorList>
            <person name="Li X."/>
        </authorList>
    </citation>
    <scope>NUCLEOTIDE SEQUENCE [LARGE SCALE GENOMIC DNA]</scope>
    <source>
        <strain evidence="2">CL2024</strain>
        <tissue evidence="2">Fresh tender leaves</tissue>
    </source>
</reference>
<evidence type="ECO:0000313" key="3">
    <source>
        <dbReference type="Proteomes" id="UP001634007"/>
    </source>
</evidence>
<protein>
    <submittedName>
        <fullName evidence="2">Uncharacterized protein</fullName>
    </submittedName>
</protein>
<accession>A0ABD3IMQ7</accession>
<evidence type="ECO:0000313" key="2">
    <source>
        <dbReference type="EMBL" id="KAL3715191.1"/>
    </source>
</evidence>
<feature type="region of interest" description="Disordered" evidence="1">
    <location>
        <begin position="208"/>
        <end position="240"/>
    </location>
</feature>
<name>A0ABD3IMQ7_EUCGL</name>
<dbReference type="Proteomes" id="UP001634007">
    <property type="component" value="Unassembled WGS sequence"/>
</dbReference>
<gene>
    <name evidence="2" type="ORF">ACJRO7_007000</name>
</gene>
<dbReference type="EMBL" id="JBJKBG010000011">
    <property type="protein sequence ID" value="KAL3715191.1"/>
    <property type="molecule type" value="Genomic_DNA"/>
</dbReference>
<feature type="region of interest" description="Disordered" evidence="1">
    <location>
        <begin position="104"/>
        <end position="132"/>
    </location>
</feature>
<evidence type="ECO:0000256" key="1">
    <source>
        <dbReference type="SAM" id="MobiDB-lite"/>
    </source>
</evidence>
<comment type="caution">
    <text evidence="2">The sequence shown here is derived from an EMBL/GenBank/DDBJ whole genome shotgun (WGS) entry which is preliminary data.</text>
</comment>
<feature type="region of interest" description="Disordered" evidence="1">
    <location>
        <begin position="1"/>
        <end position="76"/>
    </location>
</feature>
<feature type="compositionally biased region" description="Polar residues" evidence="1">
    <location>
        <begin position="214"/>
        <end position="240"/>
    </location>
</feature>
<proteinExistence type="predicted"/>
<keyword evidence="3" id="KW-1185">Reference proteome</keyword>
<sequence length="240" mass="26101">HGDMPSAQQHLHQGGSLSWANGNASGRGSFQGAGRTCYQSPPIPPYSPAPFNIPQTRSGSALHAQHQYGNDNHPLTIPGLTATPDGIFPTQALWPANANNRCNGRGSFPQYDNRGAQSQQHPRTGVRPNQYGPFNIPRTSSGFTLHTWYQCRNDSRPLTIPGLAATSHGSFTRRPLLTANANNWCGGEGSSPQYDNQGGLRWQCPGTRVRPSHRLQSPYNWTTGNLQDPSSIQPTQDPGR</sequence>